<evidence type="ECO:0000256" key="2">
    <source>
        <dbReference type="ARBA" id="ARBA00023125"/>
    </source>
</evidence>
<feature type="active site" description="O-(5'-phospho-DNA)-serine intermediate" evidence="4">
    <location>
        <position position="10"/>
    </location>
</feature>
<dbReference type="PROSITE" id="PS00397">
    <property type="entry name" value="RECOMBINASES_1"/>
    <property type="match status" value="1"/>
</dbReference>
<dbReference type="SUPFAM" id="SSF53041">
    <property type="entry name" value="Resolvase-like"/>
    <property type="match status" value="1"/>
</dbReference>
<accession>A0ABW0N5F9</accession>
<dbReference type="SMART" id="SM00857">
    <property type="entry name" value="Resolvase"/>
    <property type="match status" value="1"/>
</dbReference>
<dbReference type="RefSeq" id="WP_345180113.1">
    <property type="nucleotide sequence ID" value="NZ_BAABFQ010000007.1"/>
</dbReference>
<sequence length="222" mass="23931">MQVIGYLRVSTDEQASSGLGLEAQRARIAAEAAHKGWDVIWLVDEGYSAKSLDRPAMTEALRLLAAREVGALIVAKLDRLSRSVVDFSNTLALAKKQGWAMVLLDLGVDTSTPNGKLVAGLMAQIAEWERDIIAQRTREALAAAKARGQRLGRPRATPDDVVDRVVDLRATGLSLRAIAQALTDAEIPTTRGADGWRASTVRRVLNSHRLDLESVASQTGGQ</sequence>
<dbReference type="PANTHER" id="PTHR30461">
    <property type="entry name" value="DNA-INVERTASE FROM LAMBDOID PROPHAGE"/>
    <property type="match status" value="1"/>
</dbReference>
<dbReference type="PANTHER" id="PTHR30461:SF2">
    <property type="entry name" value="SERINE RECOMBINASE PINE-RELATED"/>
    <property type="match status" value="1"/>
</dbReference>
<dbReference type="InterPro" id="IPR006119">
    <property type="entry name" value="Resolv_N"/>
</dbReference>
<dbReference type="Pfam" id="PF07508">
    <property type="entry name" value="Recombinase"/>
    <property type="match status" value="1"/>
</dbReference>
<dbReference type="CDD" id="cd00338">
    <property type="entry name" value="Ser_Recombinase"/>
    <property type="match status" value="1"/>
</dbReference>
<comment type="caution">
    <text evidence="6">The sequence shown here is derived from an EMBL/GenBank/DDBJ whole genome shotgun (WGS) entry which is preliminary data.</text>
</comment>
<evidence type="ECO:0000256" key="1">
    <source>
        <dbReference type="ARBA" id="ARBA00022908"/>
    </source>
</evidence>
<keyword evidence="3" id="KW-0233">DNA recombination</keyword>
<feature type="domain" description="Resolvase/invertase-type recombinase catalytic" evidence="5">
    <location>
        <begin position="2"/>
        <end position="148"/>
    </location>
</feature>
<dbReference type="PROSITE" id="PS51736">
    <property type="entry name" value="RECOMBINASES_3"/>
    <property type="match status" value="1"/>
</dbReference>
<dbReference type="Pfam" id="PF00239">
    <property type="entry name" value="Resolvase"/>
    <property type="match status" value="1"/>
</dbReference>
<dbReference type="Gene3D" id="3.40.50.1390">
    <property type="entry name" value="Resolvase, N-terminal catalytic domain"/>
    <property type="match status" value="1"/>
</dbReference>
<dbReference type="InterPro" id="IPR006118">
    <property type="entry name" value="Recombinase_CS"/>
</dbReference>
<gene>
    <name evidence="6" type="ORF">ACFPKY_14000</name>
</gene>
<evidence type="ECO:0000259" key="5">
    <source>
        <dbReference type="PROSITE" id="PS51736"/>
    </source>
</evidence>
<evidence type="ECO:0000256" key="3">
    <source>
        <dbReference type="ARBA" id="ARBA00023172"/>
    </source>
</evidence>
<keyword evidence="1" id="KW-0229">DNA integration</keyword>
<reference evidence="7" key="1">
    <citation type="journal article" date="2019" name="Int. J. Syst. Evol. Microbiol.">
        <title>The Global Catalogue of Microorganisms (GCM) 10K type strain sequencing project: providing services to taxonomists for standard genome sequencing and annotation.</title>
        <authorList>
            <consortium name="The Broad Institute Genomics Platform"/>
            <consortium name="The Broad Institute Genome Sequencing Center for Infectious Disease"/>
            <person name="Wu L."/>
            <person name="Ma J."/>
        </authorList>
    </citation>
    <scope>NUCLEOTIDE SEQUENCE [LARGE SCALE GENOMIC DNA]</scope>
    <source>
        <strain evidence="7">KACC 13778</strain>
    </source>
</reference>
<organism evidence="6 7">
    <name type="scientific">Nocardioides caricicola</name>
    <dbReference type="NCBI Taxonomy" id="634770"/>
    <lineage>
        <taxon>Bacteria</taxon>
        <taxon>Bacillati</taxon>
        <taxon>Actinomycetota</taxon>
        <taxon>Actinomycetes</taxon>
        <taxon>Propionibacteriales</taxon>
        <taxon>Nocardioidaceae</taxon>
        <taxon>Nocardioides</taxon>
    </lineage>
</organism>
<evidence type="ECO:0000313" key="6">
    <source>
        <dbReference type="EMBL" id="MFC5494227.1"/>
    </source>
</evidence>
<dbReference type="InterPro" id="IPR050639">
    <property type="entry name" value="SSR_resolvase"/>
</dbReference>
<dbReference type="Proteomes" id="UP001595956">
    <property type="component" value="Unassembled WGS sequence"/>
</dbReference>
<name>A0ABW0N5F9_9ACTN</name>
<keyword evidence="2" id="KW-0238">DNA-binding</keyword>
<dbReference type="InterPro" id="IPR036162">
    <property type="entry name" value="Resolvase-like_N_sf"/>
</dbReference>
<dbReference type="EMBL" id="JBHSMD010000004">
    <property type="protein sequence ID" value="MFC5494227.1"/>
    <property type="molecule type" value="Genomic_DNA"/>
</dbReference>
<protein>
    <submittedName>
        <fullName evidence="6">Recombinase family protein</fullName>
    </submittedName>
</protein>
<evidence type="ECO:0000256" key="4">
    <source>
        <dbReference type="PROSITE-ProRule" id="PRU10137"/>
    </source>
</evidence>
<keyword evidence="7" id="KW-1185">Reference proteome</keyword>
<evidence type="ECO:0000313" key="7">
    <source>
        <dbReference type="Proteomes" id="UP001595956"/>
    </source>
</evidence>
<dbReference type="InterPro" id="IPR011109">
    <property type="entry name" value="DNA_bind_recombinase_dom"/>
</dbReference>
<proteinExistence type="predicted"/>